<dbReference type="RefSeq" id="WP_100921117.1">
    <property type="nucleotide sequence ID" value="NZ_CP020370.1"/>
</dbReference>
<evidence type="ECO:0000313" key="10">
    <source>
        <dbReference type="Proteomes" id="UP000232638"/>
    </source>
</evidence>
<dbReference type="PROSITE" id="PS50005">
    <property type="entry name" value="TPR"/>
    <property type="match status" value="1"/>
</dbReference>
<evidence type="ECO:0000256" key="1">
    <source>
        <dbReference type="ARBA" id="ARBA00004196"/>
    </source>
</evidence>
<evidence type="ECO:0000256" key="2">
    <source>
        <dbReference type="ARBA" id="ARBA00022737"/>
    </source>
</evidence>
<dbReference type="OrthoDB" id="9776053at2"/>
<feature type="domain" description="Cytochrome c-type biogenesis protein H Ig-like" evidence="7">
    <location>
        <begin position="331"/>
        <end position="438"/>
    </location>
</feature>
<proteinExistence type="predicted"/>
<dbReference type="GO" id="GO:0030313">
    <property type="term" value="C:cell envelope"/>
    <property type="evidence" value="ECO:0007669"/>
    <property type="project" value="UniProtKB-SubCell"/>
</dbReference>
<dbReference type="Gene3D" id="1.25.40.10">
    <property type="entry name" value="Tetratricopeptide repeat domain"/>
    <property type="match status" value="1"/>
</dbReference>
<dbReference type="AlphaFoldDB" id="A0A2K8UCX1"/>
<keyword evidence="6" id="KW-0472">Membrane</keyword>
<accession>A0A2K8UCX1</accession>
<evidence type="ECO:0000259" key="8">
    <source>
        <dbReference type="Pfam" id="PF23914"/>
    </source>
</evidence>
<dbReference type="SUPFAM" id="SSF48452">
    <property type="entry name" value="TPR-like"/>
    <property type="match status" value="1"/>
</dbReference>
<dbReference type="Proteomes" id="UP000232638">
    <property type="component" value="Chromosome"/>
</dbReference>
<organism evidence="9 10">
    <name type="scientific">Candidatus Thiodictyon syntrophicum</name>
    <dbReference type="NCBI Taxonomy" id="1166950"/>
    <lineage>
        <taxon>Bacteria</taxon>
        <taxon>Pseudomonadati</taxon>
        <taxon>Pseudomonadota</taxon>
        <taxon>Gammaproteobacteria</taxon>
        <taxon>Chromatiales</taxon>
        <taxon>Chromatiaceae</taxon>
        <taxon>Thiodictyon</taxon>
    </lineage>
</organism>
<evidence type="ECO:0000256" key="4">
    <source>
        <dbReference type="ARBA" id="ARBA00022803"/>
    </source>
</evidence>
<keyword evidence="4 5" id="KW-0802">TPR repeat</keyword>
<dbReference type="PANTHER" id="PTHR47870:SF1">
    <property type="entry name" value="CYTOCHROME C-TYPE BIOGENESIS PROTEIN CCMH"/>
    <property type="match status" value="1"/>
</dbReference>
<keyword evidence="6" id="KW-1133">Transmembrane helix</keyword>
<dbReference type="Pfam" id="PF23892">
    <property type="entry name" value="Ig_CycH"/>
    <property type="match status" value="1"/>
</dbReference>
<dbReference type="EMBL" id="CP020370">
    <property type="protein sequence ID" value="AUB83430.1"/>
    <property type="molecule type" value="Genomic_DNA"/>
</dbReference>
<dbReference type="InterPro" id="IPR051263">
    <property type="entry name" value="C-type_cytochrome_biogenesis"/>
</dbReference>
<dbReference type="InterPro" id="IPR056412">
    <property type="entry name" value="Ig_CycH"/>
</dbReference>
<comment type="subcellular location">
    <subcellularLocation>
        <location evidence="1">Cell envelope</location>
    </subcellularLocation>
</comment>
<keyword evidence="3" id="KW-0201">Cytochrome c-type biogenesis</keyword>
<name>A0A2K8UCX1_9GAMM</name>
<feature type="domain" description="Cytochrome c-type biogenesis protein H TPR" evidence="8">
    <location>
        <begin position="150"/>
        <end position="275"/>
    </location>
</feature>
<dbReference type="GO" id="GO:0017004">
    <property type="term" value="P:cytochrome complex assembly"/>
    <property type="evidence" value="ECO:0007669"/>
    <property type="project" value="UniProtKB-KW"/>
</dbReference>
<feature type="repeat" description="TPR" evidence="5">
    <location>
        <begin position="171"/>
        <end position="204"/>
    </location>
</feature>
<keyword evidence="2" id="KW-0677">Repeat</keyword>
<evidence type="ECO:0000256" key="3">
    <source>
        <dbReference type="ARBA" id="ARBA00022748"/>
    </source>
</evidence>
<dbReference type="InterPro" id="IPR056413">
    <property type="entry name" value="TPR_CcmH_CycH"/>
</dbReference>
<dbReference type="NCBIfam" id="TIGR03142">
    <property type="entry name" value="cytochro_ccmI"/>
    <property type="match status" value="1"/>
</dbReference>
<dbReference type="KEGG" id="tsy:THSYN_22425"/>
<evidence type="ECO:0000256" key="6">
    <source>
        <dbReference type="SAM" id="Phobius"/>
    </source>
</evidence>
<reference evidence="9 10" key="1">
    <citation type="submission" date="2017-03" db="EMBL/GenBank/DDBJ databases">
        <title>Complete genome sequence of Candidatus 'Thiodictyon syntrophicum' sp. nov. strain Cad16T, a photolithoautotroph purple sulfur bacterium isolated from an alpine meromictic lake.</title>
        <authorList>
            <person name="Luedin S.M."/>
            <person name="Pothier J.F."/>
            <person name="Danza F."/>
            <person name="Storelli N."/>
            <person name="Wittwer M."/>
            <person name="Tonolla M."/>
        </authorList>
    </citation>
    <scope>NUCLEOTIDE SEQUENCE [LARGE SCALE GENOMIC DNA]</scope>
    <source>
        <strain evidence="9 10">Cad16T</strain>
    </source>
</reference>
<dbReference type="InterPro" id="IPR017560">
    <property type="entry name" value="Cyt_c_biogenesis_CcmI"/>
</dbReference>
<gene>
    <name evidence="9" type="ORF">THSYN_22425</name>
</gene>
<evidence type="ECO:0000259" key="7">
    <source>
        <dbReference type="Pfam" id="PF23892"/>
    </source>
</evidence>
<dbReference type="PANTHER" id="PTHR47870">
    <property type="entry name" value="CYTOCHROME C-TYPE BIOGENESIS PROTEIN CCMH"/>
    <property type="match status" value="1"/>
</dbReference>
<dbReference type="InterPro" id="IPR011990">
    <property type="entry name" value="TPR-like_helical_dom_sf"/>
</dbReference>
<dbReference type="Pfam" id="PF23914">
    <property type="entry name" value="TPR_CcmH_CycH"/>
    <property type="match status" value="1"/>
</dbReference>
<evidence type="ECO:0000313" key="9">
    <source>
        <dbReference type="EMBL" id="AUB83430.1"/>
    </source>
</evidence>
<evidence type="ECO:0000256" key="5">
    <source>
        <dbReference type="PROSITE-ProRule" id="PRU00339"/>
    </source>
</evidence>
<dbReference type="InterPro" id="IPR019734">
    <property type="entry name" value="TPR_rpt"/>
</dbReference>
<keyword evidence="10" id="KW-1185">Reference proteome</keyword>
<protein>
    <submittedName>
        <fullName evidence="9">C-type cytochrome biogenesis protein CcmI</fullName>
    </submittedName>
</protein>
<sequence length="442" mass="45304">MIIFWILAAGLTGLAVLFIVWPLLRVPTADTAPSQGQLNLEVFRRRRDELDGDLAAGVLVREQYDAARKDLERELLYDLGGDADAAPGGVAVSRRSDDGRAPVLALILGVALPVATVLAYLQLGDQGVIPRIEAAGAETGEAAPADLQAAQSLEVLAQGLAERMQKAPDNLDGWLMLGRTYFAIGQPAKGLEALERAYQLAPEQAGVLAAYAEALGANAGNRLSGRPAELIRTALRLEPANPNARWLAGMLDYQEGRFSAAVQAWQGLLSELDPAGQEAQQLGEMIAEAQGQAGTPSAAAAAPASGANAAAPAPAVAGQAGTAAGGTGARIQVSVTLAPALAAQATPDDTVFVFARAPAGPPMPLAVQRLKVADLPATLSLDDSMAVIPTLRLSGYPEVLVGARISKSGQATPAAGDLEGQTGPVKASGGAAVVVAIDRVRP</sequence>
<feature type="transmembrane region" description="Helical" evidence="6">
    <location>
        <begin position="6"/>
        <end position="24"/>
    </location>
</feature>
<keyword evidence="6" id="KW-0812">Transmembrane</keyword>